<evidence type="ECO:0000256" key="1">
    <source>
        <dbReference type="SAM" id="Phobius"/>
    </source>
</evidence>
<keyword evidence="1" id="KW-1133">Transmembrane helix</keyword>
<name>A0A0G1AW71_UNCKA</name>
<reference evidence="2 3" key="1">
    <citation type="journal article" date="2015" name="Nature">
        <title>rRNA introns, odd ribosomes, and small enigmatic genomes across a large radiation of phyla.</title>
        <authorList>
            <person name="Brown C.T."/>
            <person name="Hug L.A."/>
            <person name="Thomas B.C."/>
            <person name="Sharon I."/>
            <person name="Castelle C.J."/>
            <person name="Singh A."/>
            <person name="Wilkins M.J."/>
            <person name="Williams K.H."/>
            <person name="Banfield J.F."/>
        </authorList>
    </citation>
    <scope>NUCLEOTIDE SEQUENCE [LARGE SCALE GENOMIC DNA]</scope>
</reference>
<proteinExistence type="predicted"/>
<comment type="caution">
    <text evidence="2">The sequence shown here is derived from an EMBL/GenBank/DDBJ whole genome shotgun (WGS) entry which is preliminary data.</text>
</comment>
<sequence>MYYVLMTLLILVVFIVATRILSSMLKGCFVAVGLLLIVITIFLLYKSTVEPIELFGIYRIDNFQITKLEKNFL</sequence>
<gene>
    <name evidence="2" type="ORF">UV35_C0048G0015</name>
</gene>
<feature type="transmembrane region" description="Helical" evidence="1">
    <location>
        <begin position="29"/>
        <end position="45"/>
    </location>
</feature>
<dbReference type="Proteomes" id="UP000033848">
    <property type="component" value="Unassembled WGS sequence"/>
</dbReference>
<evidence type="ECO:0000313" key="2">
    <source>
        <dbReference type="EMBL" id="KKS65199.1"/>
    </source>
</evidence>
<evidence type="ECO:0000313" key="3">
    <source>
        <dbReference type="Proteomes" id="UP000033848"/>
    </source>
</evidence>
<organism evidence="2 3">
    <name type="scientific">candidate division WWE3 bacterium GW2011_GWB1_42_6</name>
    <dbReference type="NCBI Taxonomy" id="1619115"/>
    <lineage>
        <taxon>Bacteria</taxon>
        <taxon>Katanobacteria</taxon>
    </lineage>
</organism>
<dbReference type="EMBL" id="LCED01000048">
    <property type="protein sequence ID" value="KKS65199.1"/>
    <property type="molecule type" value="Genomic_DNA"/>
</dbReference>
<accession>A0A0G1AW71</accession>
<dbReference type="AlphaFoldDB" id="A0A0G1AW71"/>
<protein>
    <submittedName>
        <fullName evidence="2">Uncharacterized protein</fullName>
    </submittedName>
</protein>
<keyword evidence="1" id="KW-0472">Membrane</keyword>
<keyword evidence="1" id="KW-0812">Transmembrane</keyword>